<dbReference type="PATRIC" id="fig|1304275.5.peg.667"/>
<dbReference type="OrthoDB" id="108890at2"/>
<reference evidence="2 3" key="1">
    <citation type="submission" date="2013-03" db="EMBL/GenBank/DDBJ databases">
        <title>Salinisphaera hydrothermalis C41B8 Genome Sequencing.</title>
        <authorList>
            <person name="Li C."/>
            <person name="Lai Q."/>
            <person name="Shao Z."/>
        </authorList>
    </citation>
    <scope>NUCLEOTIDE SEQUENCE [LARGE SCALE GENOMIC DNA]</scope>
    <source>
        <strain evidence="2 3">C41B8</strain>
    </source>
</reference>
<name>A0A084IPH3_SALHC</name>
<dbReference type="GO" id="GO:0016491">
    <property type="term" value="F:oxidoreductase activity"/>
    <property type="evidence" value="ECO:0007669"/>
    <property type="project" value="InterPro"/>
</dbReference>
<dbReference type="AlphaFoldDB" id="A0A084IPH3"/>
<dbReference type="EMBL" id="APNK01000003">
    <property type="protein sequence ID" value="KEZ78607.1"/>
    <property type="molecule type" value="Genomic_DNA"/>
</dbReference>
<evidence type="ECO:0000313" key="2">
    <source>
        <dbReference type="EMBL" id="KEZ78607.1"/>
    </source>
</evidence>
<sequence length="311" mass="34165">MATSGGTTPFTQLLKPVHDRVRGWIIDTVATHDKFGIDYDAPVGDRGLFGPDSVTWKIHADFPGMMAGGIAALMLQTLHPRALAGVWDHSRFREDPLGRLRNTTTFVAATSYAPTADAERLIGIVDRMHARVVGETPEGEPYDARDPELLTWVHCTEMAMFLEGYKRYRRADLPAGAEDAYFDETRCIAEKLGARNVPASRAEMTEYFAAVQPQLRFDERSRATLAVLEAMELPVPVAGVSRRTFLGAGAALLPEWARAHIGRSRRERLVDRAAAAALGRVAPMIRASMSEGVAMRSARRCGAGREALVFD</sequence>
<dbReference type="Proteomes" id="UP000028302">
    <property type="component" value="Unassembled WGS sequence"/>
</dbReference>
<evidence type="ECO:0000259" key="1">
    <source>
        <dbReference type="Pfam" id="PF09995"/>
    </source>
</evidence>
<protein>
    <recommendedName>
        <fullName evidence="1">ER-bound oxygenase mpaB/mpaB'/Rubber oxygenase catalytic domain-containing protein</fullName>
    </recommendedName>
</protein>
<dbReference type="Pfam" id="PF09995">
    <property type="entry name" value="MPAB_Lcp_cat"/>
    <property type="match status" value="1"/>
</dbReference>
<comment type="caution">
    <text evidence="2">The sequence shown here is derived from an EMBL/GenBank/DDBJ whole genome shotgun (WGS) entry which is preliminary data.</text>
</comment>
<organism evidence="2 3">
    <name type="scientific">Salinisphaera hydrothermalis (strain C41B8)</name>
    <dbReference type="NCBI Taxonomy" id="1304275"/>
    <lineage>
        <taxon>Bacteria</taxon>
        <taxon>Pseudomonadati</taxon>
        <taxon>Pseudomonadota</taxon>
        <taxon>Gammaproteobacteria</taxon>
        <taxon>Salinisphaerales</taxon>
        <taxon>Salinisphaeraceae</taxon>
        <taxon>Salinisphaera</taxon>
    </lineage>
</organism>
<dbReference type="PANTHER" id="PTHR36151">
    <property type="entry name" value="BLR2777 PROTEIN"/>
    <property type="match status" value="1"/>
</dbReference>
<proteinExistence type="predicted"/>
<dbReference type="PANTHER" id="PTHR36151:SF3">
    <property type="entry name" value="ER-BOUND OXYGENASE MPAB_MPAB'_RUBBER OXYGENASE CATALYTIC DOMAIN-CONTAINING PROTEIN"/>
    <property type="match status" value="1"/>
</dbReference>
<dbReference type="InterPro" id="IPR018713">
    <property type="entry name" value="MPAB/Lcp_cat_dom"/>
</dbReference>
<dbReference type="RefSeq" id="WP_037334059.1">
    <property type="nucleotide sequence ID" value="NZ_APNK01000003.1"/>
</dbReference>
<evidence type="ECO:0000313" key="3">
    <source>
        <dbReference type="Proteomes" id="UP000028302"/>
    </source>
</evidence>
<accession>A0A084IPH3</accession>
<dbReference type="eggNOG" id="COG3662">
    <property type="taxonomic scope" value="Bacteria"/>
</dbReference>
<feature type="domain" description="ER-bound oxygenase mpaB/mpaB'/Rubber oxygenase catalytic" evidence="1">
    <location>
        <begin position="56"/>
        <end position="276"/>
    </location>
</feature>
<keyword evidence="3" id="KW-1185">Reference proteome</keyword>
<gene>
    <name evidence="2" type="ORF">C41B8_03291</name>
</gene>